<name>A0ABR3N0Q4_9TELE</name>
<keyword evidence="2" id="KW-1185">Reference proteome</keyword>
<comment type="caution">
    <text evidence="1">The sequence shown here is derived from an EMBL/GenBank/DDBJ whole genome shotgun (WGS) entry which is preliminary data.</text>
</comment>
<evidence type="ECO:0000313" key="2">
    <source>
        <dbReference type="Proteomes" id="UP001558613"/>
    </source>
</evidence>
<dbReference type="EMBL" id="JAYMGO010000007">
    <property type="protein sequence ID" value="KAL1270411.1"/>
    <property type="molecule type" value="Genomic_DNA"/>
</dbReference>
<proteinExistence type="predicted"/>
<evidence type="ECO:0000313" key="1">
    <source>
        <dbReference type="EMBL" id="KAL1270411.1"/>
    </source>
</evidence>
<organism evidence="1 2">
    <name type="scientific">Cirrhinus molitorella</name>
    <name type="common">mud carp</name>
    <dbReference type="NCBI Taxonomy" id="172907"/>
    <lineage>
        <taxon>Eukaryota</taxon>
        <taxon>Metazoa</taxon>
        <taxon>Chordata</taxon>
        <taxon>Craniata</taxon>
        <taxon>Vertebrata</taxon>
        <taxon>Euteleostomi</taxon>
        <taxon>Actinopterygii</taxon>
        <taxon>Neopterygii</taxon>
        <taxon>Teleostei</taxon>
        <taxon>Ostariophysi</taxon>
        <taxon>Cypriniformes</taxon>
        <taxon>Cyprinidae</taxon>
        <taxon>Labeoninae</taxon>
        <taxon>Labeonini</taxon>
        <taxon>Cirrhinus</taxon>
    </lineage>
</organism>
<reference evidence="1 2" key="1">
    <citation type="submission" date="2023-09" db="EMBL/GenBank/DDBJ databases">
        <authorList>
            <person name="Wang M."/>
        </authorList>
    </citation>
    <scope>NUCLEOTIDE SEQUENCE [LARGE SCALE GENOMIC DNA]</scope>
    <source>
        <strain evidence="1">GT-2023</strain>
        <tissue evidence="1">Liver</tissue>
    </source>
</reference>
<dbReference type="Proteomes" id="UP001558613">
    <property type="component" value="Unassembled WGS sequence"/>
</dbReference>
<sequence length="163" mass="17941">MEGLLPGDGLQGSFCESVEWVLSSSPFTVGEEKDQTPPIPTMNLKAEPTLKTEPELAMLSVPELKPASSHVEWIINLDATEPIPTLVPVVKPFPSLLVRSGCLAVPIPSRVFPFLVPGPIQPILSLLVLSNFHSWLYPLPTLPHLDLRRHPDPVVLLLPHWLC</sequence>
<accession>A0ABR3N0Q4</accession>
<protein>
    <submittedName>
        <fullName evidence="1">Uncharacterized protein</fullName>
    </submittedName>
</protein>
<gene>
    <name evidence="1" type="ORF">QQF64_029427</name>
</gene>